<evidence type="ECO:0000256" key="1">
    <source>
        <dbReference type="SAM" id="MobiDB-lite"/>
    </source>
</evidence>
<feature type="region of interest" description="Disordered" evidence="1">
    <location>
        <begin position="1"/>
        <end position="40"/>
    </location>
</feature>
<dbReference type="Proteomes" id="UP000481339">
    <property type="component" value="Unassembled WGS sequence"/>
</dbReference>
<dbReference type="PANTHER" id="PTHR43679:SF2">
    <property type="entry name" value="OCTANOYL-[GCVH]:PROTEIN N-OCTANOYLTRANSFERASE"/>
    <property type="match status" value="1"/>
</dbReference>
<organism evidence="3 4">
    <name type="scientific">Pseudoclavibacter caeni</name>
    <dbReference type="NCBI Taxonomy" id="908846"/>
    <lineage>
        <taxon>Bacteria</taxon>
        <taxon>Bacillati</taxon>
        <taxon>Actinomycetota</taxon>
        <taxon>Actinomycetes</taxon>
        <taxon>Micrococcales</taxon>
        <taxon>Microbacteriaceae</taxon>
        <taxon>Pseudoclavibacter</taxon>
    </lineage>
</organism>
<gene>
    <name evidence="3" type="ORF">F8O02_00995</name>
</gene>
<dbReference type="CDD" id="cd16443">
    <property type="entry name" value="LplA"/>
    <property type="match status" value="1"/>
</dbReference>
<dbReference type="Pfam" id="PF21948">
    <property type="entry name" value="LplA-B_cat"/>
    <property type="match status" value="1"/>
</dbReference>
<dbReference type="InterPro" id="IPR045864">
    <property type="entry name" value="aa-tRNA-synth_II/BPL/LPL"/>
</dbReference>
<dbReference type="Gene3D" id="3.30.930.10">
    <property type="entry name" value="Bira Bifunctional Protein, Domain 2"/>
    <property type="match status" value="1"/>
</dbReference>
<dbReference type="InterPro" id="IPR050664">
    <property type="entry name" value="Octanoyltrans_LipM/LipL"/>
</dbReference>
<dbReference type="EMBL" id="WBKA01000001">
    <property type="protein sequence ID" value="KAB1633833.1"/>
    <property type="molecule type" value="Genomic_DNA"/>
</dbReference>
<sequence length="383" mass="41751">MTSARPDPFDRPASSGQLGQPGQPDRPTPAAHPDQRHGEFKIPGGKLVVVDLTDADGVIRDFRLSGDFFLEPDTTLDAINGAVEGLPTDASADAIGRRIEAALPVDAHLVGVTVPGIATAIRRALTRATTWRDHPWRLVRTEPLPPRVHLALDQVLTEAVARGETPPTLRIWNWTEPAVVIGSFQSVRNEVDLEAAARFDIPVVRRISGGGAMFMEGGNVVTYSLYLPDSLVAGLSFEESYAFLDAWTVAALRELGIDAWYKPLNDITSAGGKIGGAAQKRIRGGVLHHVTMSYDIDADRMVQVLRIGREKISDKGIASARKRVDPLKAQTGLSREQIIEHMCEVFEREHGLTQGALEPALLDRARALADTKFAGDDWLYRVP</sequence>
<comment type="caution">
    <text evidence="3">The sequence shown here is derived from an EMBL/GenBank/DDBJ whole genome shotgun (WGS) entry which is preliminary data.</text>
</comment>
<accession>A0A7C8FM99</accession>
<dbReference type="PROSITE" id="PS51733">
    <property type="entry name" value="BPL_LPL_CATALYTIC"/>
    <property type="match status" value="1"/>
</dbReference>
<evidence type="ECO:0000313" key="3">
    <source>
        <dbReference type="EMBL" id="KAB1633833.1"/>
    </source>
</evidence>
<keyword evidence="4" id="KW-1185">Reference proteome</keyword>
<evidence type="ECO:0000259" key="2">
    <source>
        <dbReference type="PROSITE" id="PS51733"/>
    </source>
</evidence>
<reference evidence="3 4" key="1">
    <citation type="submission" date="2019-09" db="EMBL/GenBank/DDBJ databases">
        <title>Phylogeny of genus Pseudoclavibacter and closely related genus.</title>
        <authorList>
            <person name="Li Y."/>
        </authorList>
    </citation>
    <scope>NUCLEOTIDE SEQUENCE [LARGE SCALE GENOMIC DNA]</scope>
    <source>
        <strain evidence="3 4">JCM 16921</strain>
    </source>
</reference>
<keyword evidence="3" id="KW-0436">Ligase</keyword>
<evidence type="ECO:0000313" key="4">
    <source>
        <dbReference type="Proteomes" id="UP000481339"/>
    </source>
</evidence>
<dbReference type="GO" id="GO:0016874">
    <property type="term" value="F:ligase activity"/>
    <property type="evidence" value="ECO:0007669"/>
    <property type="project" value="UniProtKB-KW"/>
</dbReference>
<dbReference type="SUPFAM" id="SSF55681">
    <property type="entry name" value="Class II aaRS and biotin synthetases"/>
    <property type="match status" value="1"/>
</dbReference>
<dbReference type="AlphaFoldDB" id="A0A7C8FM99"/>
<dbReference type="Gene3D" id="3.30.390.50">
    <property type="entry name" value="CO dehydrogenase flavoprotein, C-terminal domain"/>
    <property type="match status" value="1"/>
</dbReference>
<dbReference type="PANTHER" id="PTHR43679">
    <property type="entry name" value="OCTANOYLTRANSFERASE LIPM-RELATED"/>
    <property type="match status" value="1"/>
</dbReference>
<name>A0A7C8FM99_9MICO</name>
<protein>
    <submittedName>
        <fullName evidence="3">Lipoate--protein ligase family protein</fullName>
    </submittedName>
</protein>
<feature type="domain" description="BPL/LPL catalytic" evidence="2">
    <location>
        <begin position="163"/>
        <end position="354"/>
    </location>
</feature>
<proteinExistence type="predicted"/>
<dbReference type="InterPro" id="IPR004143">
    <property type="entry name" value="BPL_LPL_catalytic"/>
</dbReference>
<dbReference type="OrthoDB" id="9788148at2"/>